<feature type="domain" description="HTH luxR-type" evidence="2">
    <location>
        <begin position="207"/>
        <end position="256"/>
    </location>
</feature>
<comment type="caution">
    <text evidence="3">The sequence shown here is derived from an EMBL/GenBank/DDBJ whole genome shotgun (WGS) entry which is preliminary data.</text>
</comment>
<dbReference type="AlphaFoldDB" id="A0A918YQE5"/>
<dbReference type="GO" id="GO:0006355">
    <property type="term" value="P:regulation of DNA-templated transcription"/>
    <property type="evidence" value="ECO:0007669"/>
    <property type="project" value="InterPro"/>
</dbReference>
<evidence type="ECO:0000256" key="1">
    <source>
        <dbReference type="SAM" id="MobiDB-lite"/>
    </source>
</evidence>
<evidence type="ECO:0000313" key="3">
    <source>
        <dbReference type="EMBL" id="GHE12658.1"/>
    </source>
</evidence>
<proteinExistence type="predicted"/>
<sequence>MSASRLEHTRGHARPVADAHRTPVGVDRDVLRRHADQLAELAGMLRELDVPDTVVHRGGAEPVAAQIVHRALHHTVLAQVTVSAAAGGDQPALLARLNAELLLREGDVRLLFPSRLLGDEDAMERLRELAGQGAQIRLSPSELPTTAVYDSTVALVPAARSAHVSVVRDSGHAQTLSTLHTAVWNQAADLSAYSSDRLLWAEEGTAARVLLALGRGHTDARAARELGLSVRTYRRHVADLMSRLSASSRFQAGVRAAQAGLIDPP</sequence>
<dbReference type="EMBL" id="BMVG01000035">
    <property type="protein sequence ID" value="GHE12658.1"/>
    <property type="molecule type" value="Genomic_DNA"/>
</dbReference>
<keyword evidence="4" id="KW-1185">Reference proteome</keyword>
<dbReference type="Proteomes" id="UP000655443">
    <property type="component" value="Unassembled WGS sequence"/>
</dbReference>
<evidence type="ECO:0000259" key="2">
    <source>
        <dbReference type="SMART" id="SM00421"/>
    </source>
</evidence>
<evidence type="ECO:0000313" key="4">
    <source>
        <dbReference type="Proteomes" id="UP000655443"/>
    </source>
</evidence>
<protein>
    <submittedName>
        <fullName evidence="3">LuxR family transcriptional regulator</fullName>
    </submittedName>
</protein>
<dbReference type="SUPFAM" id="SSF46894">
    <property type="entry name" value="C-terminal effector domain of the bipartite response regulators"/>
    <property type="match status" value="1"/>
</dbReference>
<dbReference type="SMART" id="SM00421">
    <property type="entry name" value="HTH_LUXR"/>
    <property type="match status" value="1"/>
</dbReference>
<accession>A0A918YQE5</accession>
<dbReference type="InterPro" id="IPR016032">
    <property type="entry name" value="Sig_transdc_resp-reg_C-effctor"/>
</dbReference>
<feature type="region of interest" description="Disordered" evidence="1">
    <location>
        <begin position="1"/>
        <end position="20"/>
    </location>
</feature>
<dbReference type="RefSeq" id="WP_189958231.1">
    <property type="nucleotide sequence ID" value="NZ_BMVG01000035.1"/>
</dbReference>
<reference evidence="3" key="1">
    <citation type="journal article" date="2014" name="Int. J. Syst. Evol. Microbiol.">
        <title>Complete genome sequence of Corynebacterium casei LMG S-19264T (=DSM 44701T), isolated from a smear-ripened cheese.</title>
        <authorList>
            <consortium name="US DOE Joint Genome Institute (JGI-PGF)"/>
            <person name="Walter F."/>
            <person name="Albersmeier A."/>
            <person name="Kalinowski J."/>
            <person name="Ruckert C."/>
        </authorList>
    </citation>
    <scope>NUCLEOTIDE SEQUENCE</scope>
    <source>
        <strain evidence="3">JCM 4714</strain>
    </source>
</reference>
<dbReference type="Gene3D" id="1.10.10.10">
    <property type="entry name" value="Winged helix-like DNA-binding domain superfamily/Winged helix DNA-binding domain"/>
    <property type="match status" value="1"/>
</dbReference>
<dbReference type="InterPro" id="IPR000792">
    <property type="entry name" value="Tscrpt_reg_LuxR_C"/>
</dbReference>
<name>A0A918YQE5_9ACTN</name>
<organism evidence="3 4">
    <name type="scientific">Streptomyces alanosinicus</name>
    <dbReference type="NCBI Taxonomy" id="68171"/>
    <lineage>
        <taxon>Bacteria</taxon>
        <taxon>Bacillati</taxon>
        <taxon>Actinomycetota</taxon>
        <taxon>Actinomycetes</taxon>
        <taxon>Kitasatosporales</taxon>
        <taxon>Streptomycetaceae</taxon>
        <taxon>Streptomyces</taxon>
    </lineage>
</organism>
<gene>
    <name evidence="3" type="ORF">GCM10010339_76860</name>
</gene>
<reference evidence="3" key="2">
    <citation type="submission" date="2020-09" db="EMBL/GenBank/DDBJ databases">
        <authorList>
            <person name="Sun Q."/>
            <person name="Ohkuma M."/>
        </authorList>
    </citation>
    <scope>NUCLEOTIDE SEQUENCE</scope>
    <source>
        <strain evidence="3">JCM 4714</strain>
    </source>
</reference>
<dbReference type="GO" id="GO:0003677">
    <property type="term" value="F:DNA binding"/>
    <property type="evidence" value="ECO:0007669"/>
    <property type="project" value="InterPro"/>
</dbReference>
<dbReference type="InterPro" id="IPR036388">
    <property type="entry name" value="WH-like_DNA-bd_sf"/>
</dbReference>